<dbReference type="InterPro" id="IPR017871">
    <property type="entry name" value="ABC_transporter-like_CS"/>
</dbReference>
<evidence type="ECO:0000256" key="3">
    <source>
        <dbReference type="ARBA" id="ARBA00022741"/>
    </source>
</evidence>
<name>A0A1H3Q659_9BACI</name>
<accession>A0A1H3Q659</accession>
<dbReference type="CDD" id="cd03230">
    <property type="entry name" value="ABC_DR_subfamily_A"/>
    <property type="match status" value="1"/>
</dbReference>
<dbReference type="InterPro" id="IPR003439">
    <property type="entry name" value="ABC_transporter-like_ATP-bd"/>
</dbReference>
<dbReference type="PANTHER" id="PTHR42711:SF5">
    <property type="entry name" value="ABC TRANSPORTER ATP-BINDING PROTEIN NATA"/>
    <property type="match status" value="1"/>
</dbReference>
<dbReference type="EMBL" id="FNPI01000006">
    <property type="protein sequence ID" value="SDZ08733.1"/>
    <property type="molecule type" value="Genomic_DNA"/>
</dbReference>
<keyword evidence="7" id="KW-1185">Reference proteome</keyword>
<evidence type="ECO:0000259" key="5">
    <source>
        <dbReference type="PROSITE" id="PS50893"/>
    </source>
</evidence>
<evidence type="ECO:0000256" key="1">
    <source>
        <dbReference type="ARBA" id="ARBA00005417"/>
    </source>
</evidence>
<dbReference type="InterPro" id="IPR027417">
    <property type="entry name" value="P-loop_NTPase"/>
</dbReference>
<dbReference type="InterPro" id="IPR050763">
    <property type="entry name" value="ABC_transporter_ATP-binding"/>
</dbReference>
<dbReference type="OrthoDB" id="9804819at2"/>
<dbReference type="Proteomes" id="UP000198935">
    <property type="component" value="Unassembled WGS sequence"/>
</dbReference>
<gene>
    <name evidence="6" type="ORF">SAMN05421736_10627</name>
</gene>
<dbReference type="PANTHER" id="PTHR42711">
    <property type="entry name" value="ABC TRANSPORTER ATP-BINDING PROTEIN"/>
    <property type="match status" value="1"/>
</dbReference>
<feature type="domain" description="ABC transporter" evidence="5">
    <location>
        <begin position="4"/>
        <end position="230"/>
    </location>
</feature>
<dbReference type="GO" id="GO:0016887">
    <property type="term" value="F:ATP hydrolysis activity"/>
    <property type="evidence" value="ECO:0007669"/>
    <property type="project" value="InterPro"/>
</dbReference>
<reference evidence="7" key="1">
    <citation type="submission" date="2016-10" db="EMBL/GenBank/DDBJ databases">
        <authorList>
            <person name="Varghese N."/>
            <person name="Submissions S."/>
        </authorList>
    </citation>
    <scope>NUCLEOTIDE SEQUENCE [LARGE SCALE GENOMIC DNA]</scope>
    <source>
        <strain evidence="7">SP</strain>
    </source>
</reference>
<evidence type="ECO:0000256" key="4">
    <source>
        <dbReference type="ARBA" id="ARBA00022840"/>
    </source>
</evidence>
<dbReference type="AlphaFoldDB" id="A0A1H3Q659"/>
<keyword evidence="3" id="KW-0547">Nucleotide-binding</keyword>
<evidence type="ECO:0000313" key="6">
    <source>
        <dbReference type="EMBL" id="SDZ08733.1"/>
    </source>
</evidence>
<comment type="similarity">
    <text evidence="1">Belongs to the ABC transporter superfamily.</text>
</comment>
<dbReference type="STRING" id="1503961.SAMN05421736_10627"/>
<organism evidence="6 7">
    <name type="scientific">Evansella caseinilytica</name>
    <dbReference type="NCBI Taxonomy" id="1503961"/>
    <lineage>
        <taxon>Bacteria</taxon>
        <taxon>Bacillati</taxon>
        <taxon>Bacillota</taxon>
        <taxon>Bacilli</taxon>
        <taxon>Bacillales</taxon>
        <taxon>Bacillaceae</taxon>
        <taxon>Evansella</taxon>
    </lineage>
</organism>
<sequence length="303" mass="33748">MRAIETKQLKKMYGSVPVVNGLDLVVEKGEIFGLLGRDGAGKSTFINMLTGIVQQSSGTYSLLGVACPNAQVKKRIGVMPEYSALYSSMTAVEHLQYLSSLSGKPAGKQRCIDVLHSVALAAHAHKKSREFSFGMIKKLGIAQAIIHDPELIFLDEPTSGLDAESVLVIHQLIIEMQKRGKTIIMTSHNLDEVERLCTRIAIMKAGQIVRMGTMDELRAFYRQTVKVRIKHAPVPAAQREILYRWLKTAGTKLEIAECYTTIHLEEEKKIADILRAFHHCKTDVYRAEVAGPTLEEIFLDESE</sequence>
<keyword evidence="2" id="KW-0813">Transport</keyword>
<evidence type="ECO:0000256" key="2">
    <source>
        <dbReference type="ARBA" id="ARBA00022448"/>
    </source>
</evidence>
<dbReference type="GO" id="GO:0005524">
    <property type="term" value="F:ATP binding"/>
    <property type="evidence" value="ECO:0007669"/>
    <property type="project" value="UniProtKB-KW"/>
</dbReference>
<dbReference type="Gene3D" id="3.40.50.300">
    <property type="entry name" value="P-loop containing nucleotide triphosphate hydrolases"/>
    <property type="match status" value="1"/>
</dbReference>
<dbReference type="PROSITE" id="PS00211">
    <property type="entry name" value="ABC_TRANSPORTER_1"/>
    <property type="match status" value="1"/>
</dbReference>
<evidence type="ECO:0000313" key="7">
    <source>
        <dbReference type="Proteomes" id="UP000198935"/>
    </source>
</evidence>
<keyword evidence="4 6" id="KW-0067">ATP-binding</keyword>
<dbReference type="SUPFAM" id="SSF52540">
    <property type="entry name" value="P-loop containing nucleoside triphosphate hydrolases"/>
    <property type="match status" value="1"/>
</dbReference>
<dbReference type="PROSITE" id="PS50893">
    <property type="entry name" value="ABC_TRANSPORTER_2"/>
    <property type="match status" value="1"/>
</dbReference>
<dbReference type="InterPro" id="IPR003593">
    <property type="entry name" value="AAA+_ATPase"/>
</dbReference>
<dbReference type="SMART" id="SM00382">
    <property type="entry name" value="AAA"/>
    <property type="match status" value="1"/>
</dbReference>
<proteinExistence type="inferred from homology"/>
<dbReference type="Pfam" id="PF00005">
    <property type="entry name" value="ABC_tran"/>
    <property type="match status" value="1"/>
</dbReference>
<protein>
    <submittedName>
        <fullName evidence="6">ABC-2 type transport system ATP-binding protein</fullName>
    </submittedName>
</protein>